<organism evidence="1">
    <name type="scientific">Solanum chacoense</name>
    <name type="common">Chaco potato</name>
    <dbReference type="NCBI Taxonomy" id="4108"/>
    <lineage>
        <taxon>Eukaryota</taxon>
        <taxon>Viridiplantae</taxon>
        <taxon>Streptophyta</taxon>
        <taxon>Embryophyta</taxon>
        <taxon>Tracheophyta</taxon>
        <taxon>Spermatophyta</taxon>
        <taxon>Magnoliopsida</taxon>
        <taxon>eudicotyledons</taxon>
        <taxon>Gunneridae</taxon>
        <taxon>Pentapetalae</taxon>
        <taxon>asterids</taxon>
        <taxon>lamiids</taxon>
        <taxon>Solanales</taxon>
        <taxon>Solanaceae</taxon>
        <taxon>Solanoideae</taxon>
        <taxon>Solaneae</taxon>
        <taxon>Solanum</taxon>
    </lineage>
</organism>
<name>A0A0V0H674_SOLCH</name>
<dbReference type="AlphaFoldDB" id="A0A0V0H674"/>
<protein>
    <submittedName>
        <fullName evidence="1">Putative ovule protein</fullName>
    </submittedName>
</protein>
<proteinExistence type="predicted"/>
<evidence type="ECO:0000313" key="1">
    <source>
        <dbReference type="EMBL" id="JAP15906.1"/>
    </source>
</evidence>
<reference evidence="1" key="1">
    <citation type="submission" date="2015-12" db="EMBL/GenBank/DDBJ databases">
        <title>Gene expression during late stages of embryo sac development: a critical building block for successful pollen-pistil interactions.</title>
        <authorList>
            <person name="Liu Y."/>
            <person name="Joly V."/>
            <person name="Sabar M."/>
            <person name="Matton D.P."/>
        </authorList>
    </citation>
    <scope>NUCLEOTIDE SEQUENCE</scope>
</reference>
<sequence>MGVRAGLLGCCSSFGLTRGGAFSTSCPGRTNKPLSLRFSLEPTSGAISCRLDQLVSCLSLKHLGRKSRIAITNIINDKTDAMDIQTTLLTDFLLPFELDSAVADGPSAFCPGFLSEVGGVCVEVGGLKKGGPGGAGGGLVNEVGGDKGPLLLLGGDKGETLLKGFPVFLKLGIDNNF</sequence>
<accession>A0A0V0H674</accession>
<dbReference type="EMBL" id="GEDG01024524">
    <property type="protein sequence ID" value="JAP15906.1"/>
    <property type="molecule type" value="Transcribed_RNA"/>
</dbReference>